<name>A0A371GMA2_MUCPR</name>
<feature type="non-terminal residue" evidence="1">
    <location>
        <position position="1"/>
    </location>
</feature>
<keyword evidence="2" id="KW-1185">Reference proteome</keyword>
<dbReference type="PANTHER" id="PTHR35046">
    <property type="entry name" value="ZINC KNUCKLE (CCHC-TYPE) FAMILY PROTEIN"/>
    <property type="match status" value="1"/>
</dbReference>
<accession>A0A371GMA2</accession>
<comment type="caution">
    <text evidence="1">The sequence shown here is derived from an EMBL/GenBank/DDBJ whole genome shotgun (WGS) entry which is preliminary data.</text>
</comment>
<proteinExistence type="predicted"/>
<sequence>MKSYVTLYLWKPPTSYRGDPSSLAEKLHMMHQIDFVPSSSLPNLPAYKANLKQSKEIQRQVTQLHDKGLVRESLCPMPVILVPKKDGT</sequence>
<evidence type="ECO:0000313" key="1">
    <source>
        <dbReference type="EMBL" id="RDX91691.1"/>
    </source>
</evidence>
<reference evidence="1" key="1">
    <citation type="submission" date="2018-05" db="EMBL/GenBank/DDBJ databases">
        <title>Draft genome of Mucuna pruriens seed.</title>
        <authorList>
            <person name="Nnadi N.E."/>
            <person name="Vos R."/>
            <person name="Hasami M.H."/>
            <person name="Devisetty U.K."/>
            <person name="Aguiy J.C."/>
        </authorList>
    </citation>
    <scope>NUCLEOTIDE SEQUENCE [LARGE SCALE GENOMIC DNA]</scope>
    <source>
        <strain evidence="1">JCA_2017</strain>
    </source>
</reference>
<dbReference type="SUPFAM" id="SSF56672">
    <property type="entry name" value="DNA/RNA polymerases"/>
    <property type="match status" value="1"/>
</dbReference>
<evidence type="ECO:0000313" key="2">
    <source>
        <dbReference type="Proteomes" id="UP000257109"/>
    </source>
</evidence>
<dbReference type="InterPro" id="IPR043502">
    <property type="entry name" value="DNA/RNA_pol_sf"/>
</dbReference>
<organism evidence="1 2">
    <name type="scientific">Mucuna pruriens</name>
    <name type="common">Velvet bean</name>
    <name type="synonym">Dolichos pruriens</name>
    <dbReference type="NCBI Taxonomy" id="157652"/>
    <lineage>
        <taxon>Eukaryota</taxon>
        <taxon>Viridiplantae</taxon>
        <taxon>Streptophyta</taxon>
        <taxon>Embryophyta</taxon>
        <taxon>Tracheophyta</taxon>
        <taxon>Spermatophyta</taxon>
        <taxon>Magnoliopsida</taxon>
        <taxon>eudicotyledons</taxon>
        <taxon>Gunneridae</taxon>
        <taxon>Pentapetalae</taxon>
        <taxon>rosids</taxon>
        <taxon>fabids</taxon>
        <taxon>Fabales</taxon>
        <taxon>Fabaceae</taxon>
        <taxon>Papilionoideae</taxon>
        <taxon>50 kb inversion clade</taxon>
        <taxon>NPAAA clade</taxon>
        <taxon>indigoferoid/millettioid clade</taxon>
        <taxon>Phaseoleae</taxon>
        <taxon>Mucuna</taxon>
    </lineage>
</organism>
<dbReference type="OrthoDB" id="1934635at2759"/>
<protein>
    <submittedName>
        <fullName evidence="1">Uncharacterized protein</fullName>
    </submittedName>
</protein>
<dbReference type="Proteomes" id="UP000257109">
    <property type="component" value="Unassembled WGS sequence"/>
</dbReference>
<gene>
    <name evidence="1" type="ORF">CR513_26289</name>
</gene>
<dbReference type="Gene3D" id="3.10.10.10">
    <property type="entry name" value="HIV Type 1 Reverse Transcriptase, subunit A, domain 1"/>
    <property type="match status" value="1"/>
</dbReference>
<dbReference type="PANTHER" id="PTHR35046:SF9">
    <property type="entry name" value="RNA-DIRECTED DNA POLYMERASE"/>
    <property type="match status" value="1"/>
</dbReference>
<dbReference type="AlphaFoldDB" id="A0A371GMA2"/>
<dbReference type="EMBL" id="QJKJ01005055">
    <property type="protein sequence ID" value="RDX91691.1"/>
    <property type="molecule type" value="Genomic_DNA"/>
</dbReference>